<accession>A0A0D5YXG0</accession>
<dbReference type="Gene3D" id="3.40.630.30">
    <property type="match status" value="1"/>
</dbReference>
<evidence type="ECO:0000313" key="4">
    <source>
        <dbReference type="Proteomes" id="UP000032726"/>
    </source>
</evidence>
<dbReference type="STRING" id="516051.VC82_3053"/>
<dbReference type="EMBL" id="CP011071">
    <property type="protein sequence ID" value="AKA36596.1"/>
    <property type="molecule type" value="Genomic_DNA"/>
</dbReference>
<keyword evidence="4" id="KW-1185">Reference proteome</keyword>
<dbReference type="CDD" id="cd04301">
    <property type="entry name" value="NAT_SF"/>
    <property type="match status" value="1"/>
</dbReference>
<dbReference type="AlphaFoldDB" id="A0A0D5YXG0"/>
<dbReference type="GO" id="GO:0008080">
    <property type="term" value="F:N-acetyltransferase activity"/>
    <property type="evidence" value="ECO:0007669"/>
    <property type="project" value="InterPro"/>
</dbReference>
<evidence type="ECO:0000313" key="3">
    <source>
        <dbReference type="EMBL" id="AKA36596.1"/>
    </source>
</evidence>
<feature type="domain" description="N-acetyltransferase" evidence="2">
    <location>
        <begin position="3"/>
        <end position="160"/>
    </location>
</feature>
<dbReference type="Pfam" id="PF00583">
    <property type="entry name" value="Acetyltransf_1"/>
    <property type="match status" value="1"/>
</dbReference>
<protein>
    <submittedName>
        <fullName evidence="3">GCN5-related N-acetyltransferase</fullName>
    </submittedName>
</protein>
<evidence type="ECO:0000256" key="1">
    <source>
        <dbReference type="ARBA" id="ARBA00022679"/>
    </source>
</evidence>
<dbReference type="SUPFAM" id="SSF55729">
    <property type="entry name" value="Acyl-CoA N-acyltransferases (Nat)"/>
    <property type="match status" value="1"/>
</dbReference>
<sequence length="160" mass="17984">MGAIIRKIGAADNEQVAALIRQVFEDMGIPKTGTAYEDESLNDMYQAYNRPKAIYFVIQENGKIMGGGGIAPLDNHNGNICELQKMYFLKEVRGRGLGTEMIDRCLKKAKEFGFEKCYLETMPYMDAARKLYEKNGFEYIDGPMGATGHTSCSVWMLKNL</sequence>
<dbReference type="KEGG" id="mlt:VC82_3053"/>
<keyword evidence="1 3" id="KW-0808">Transferase</keyword>
<dbReference type="PANTHER" id="PTHR13947:SF37">
    <property type="entry name" value="LD18367P"/>
    <property type="match status" value="1"/>
</dbReference>
<dbReference type="PANTHER" id="PTHR13947">
    <property type="entry name" value="GNAT FAMILY N-ACETYLTRANSFERASE"/>
    <property type="match status" value="1"/>
</dbReference>
<evidence type="ECO:0000259" key="2">
    <source>
        <dbReference type="PROSITE" id="PS51186"/>
    </source>
</evidence>
<dbReference type="HOGENOM" id="CLU_013985_11_2_10"/>
<name>A0A0D5YXG0_9FLAO</name>
<dbReference type="InterPro" id="IPR016181">
    <property type="entry name" value="Acyl_CoA_acyltransferase"/>
</dbReference>
<dbReference type="PATRIC" id="fig|516051.4.peg.3131"/>
<dbReference type="Proteomes" id="UP000032726">
    <property type="component" value="Chromosome"/>
</dbReference>
<dbReference type="InterPro" id="IPR050769">
    <property type="entry name" value="NAT_camello-type"/>
</dbReference>
<reference evidence="3 4" key="1">
    <citation type="submission" date="2015-03" db="EMBL/GenBank/DDBJ databases">
        <title>Complete genome sequence of Muricauda lutaonensis CC-HSB-11T, isolated from a coastal hot spring.</title>
        <authorList>
            <person name="Kim K.M."/>
        </authorList>
    </citation>
    <scope>NUCLEOTIDE SEQUENCE [LARGE SCALE GENOMIC DNA]</scope>
    <source>
        <strain evidence="3 4">CC-HSB-11</strain>
    </source>
</reference>
<dbReference type="OrthoDB" id="5419426at2"/>
<proteinExistence type="predicted"/>
<dbReference type="PROSITE" id="PS51186">
    <property type="entry name" value="GNAT"/>
    <property type="match status" value="1"/>
</dbReference>
<organism evidence="3 4">
    <name type="scientific">Flagellimonas lutaonensis</name>
    <dbReference type="NCBI Taxonomy" id="516051"/>
    <lineage>
        <taxon>Bacteria</taxon>
        <taxon>Pseudomonadati</taxon>
        <taxon>Bacteroidota</taxon>
        <taxon>Flavobacteriia</taxon>
        <taxon>Flavobacteriales</taxon>
        <taxon>Flavobacteriaceae</taxon>
        <taxon>Flagellimonas</taxon>
    </lineage>
</organism>
<gene>
    <name evidence="3" type="ORF">VC82_3053</name>
</gene>
<dbReference type="RefSeq" id="WP_045803111.1">
    <property type="nucleotide sequence ID" value="NZ_CP011071.1"/>
</dbReference>
<dbReference type="InterPro" id="IPR000182">
    <property type="entry name" value="GNAT_dom"/>
</dbReference>